<dbReference type="EMBL" id="AWVF01000274">
    <property type="protein sequence ID" value="ERJ93780.1"/>
    <property type="molecule type" value="Genomic_DNA"/>
</dbReference>
<dbReference type="EC" id="2.8.1.7" evidence="4 12"/>
<dbReference type="PROSITE" id="PS00595">
    <property type="entry name" value="AA_TRANSFER_CLASS_5"/>
    <property type="match status" value="1"/>
</dbReference>
<feature type="domain" description="Aminotransferase class V" evidence="13">
    <location>
        <begin position="3"/>
        <end position="365"/>
    </location>
</feature>
<dbReference type="InterPro" id="IPR016454">
    <property type="entry name" value="Cysteine_dSase"/>
</dbReference>
<dbReference type="eggNOG" id="COG1104">
    <property type="taxonomic scope" value="Bacteria"/>
</dbReference>
<dbReference type="InterPro" id="IPR020578">
    <property type="entry name" value="Aminotrans_V_PyrdxlP_BS"/>
</dbReference>
<evidence type="ECO:0000256" key="4">
    <source>
        <dbReference type="ARBA" id="ARBA00012239"/>
    </source>
</evidence>
<proteinExistence type="inferred from homology"/>
<dbReference type="Proteomes" id="UP000016662">
    <property type="component" value="Unassembled WGS sequence"/>
</dbReference>
<dbReference type="NCBIfam" id="NF002806">
    <property type="entry name" value="PRK02948.1"/>
    <property type="match status" value="1"/>
</dbReference>
<evidence type="ECO:0000256" key="1">
    <source>
        <dbReference type="ARBA" id="ARBA00001933"/>
    </source>
</evidence>
<comment type="function">
    <text evidence="12">Catalyzes the removal of elemental sulfur atoms from cysteine to produce alanine.</text>
</comment>
<evidence type="ECO:0000256" key="6">
    <source>
        <dbReference type="ARBA" id="ARBA00022723"/>
    </source>
</evidence>
<dbReference type="AlphaFoldDB" id="U2KNY3"/>
<dbReference type="InterPro" id="IPR000192">
    <property type="entry name" value="Aminotrans_V_dom"/>
</dbReference>
<dbReference type="SUPFAM" id="SSF53383">
    <property type="entry name" value="PLP-dependent transferases"/>
    <property type="match status" value="1"/>
</dbReference>
<dbReference type="InterPro" id="IPR015422">
    <property type="entry name" value="PyrdxlP-dep_Trfase_small"/>
</dbReference>
<keyword evidence="5 12" id="KW-0808">Transferase</keyword>
<evidence type="ECO:0000256" key="3">
    <source>
        <dbReference type="ARBA" id="ARBA00011738"/>
    </source>
</evidence>
<dbReference type="Gene3D" id="3.90.1150.10">
    <property type="entry name" value="Aspartate Aminotransferase, domain 1"/>
    <property type="match status" value="1"/>
</dbReference>
<keyword evidence="15" id="KW-1185">Reference proteome</keyword>
<comment type="caution">
    <text evidence="14">The sequence shown here is derived from an EMBL/GenBank/DDBJ whole genome shotgun (WGS) entry which is preliminary data.</text>
</comment>
<evidence type="ECO:0000256" key="5">
    <source>
        <dbReference type="ARBA" id="ARBA00022679"/>
    </source>
</evidence>
<evidence type="ECO:0000256" key="12">
    <source>
        <dbReference type="RuleBase" id="RU364075"/>
    </source>
</evidence>
<gene>
    <name evidence="14" type="ORF">RUMCAL_02205</name>
</gene>
<dbReference type="FunFam" id="3.40.640.10:FF:000084">
    <property type="entry name" value="IscS-like cysteine desulfurase"/>
    <property type="match status" value="1"/>
</dbReference>
<dbReference type="HOGENOM" id="CLU_003433_0_0_9"/>
<name>U2KNY3_9FIRM</name>
<dbReference type="InterPro" id="IPR015424">
    <property type="entry name" value="PyrdxlP-dep_Trfase"/>
</dbReference>
<dbReference type="InterPro" id="IPR017772">
    <property type="entry name" value="Cys_deSase_NifS_bac/arc"/>
</dbReference>
<comment type="subunit">
    <text evidence="3">Homodimer.</text>
</comment>
<sequence length="395" mass="41660">MQIYADNAATTKPSKAAVRAMLSCLEQNYGNPSSLHHIGQAAAEALLQARQDIAGCLGCTAREIYFTSGGSEADNQALRSAAYAGARSGKKHLISTAIEHHAILHTLKQLEEEGFSVTLLPVSETGMVTPEAVQAAIRPDTCLVSVMFANNEIGTIEPIAEIGAVCREKGVLFHTDAVQAVGHVPIDLSQLPVDMLSLSAHKFHGPKGVGVLYAKRGTPLHSLICGGAQERGMRAGTENLPAIAGMAAALREACANLEQNAAYVAGLRDRLIAGLETIPHSLLSGDRKNRLAGNVNFCFEGVAGEALLLLLDAKGICASSGSACTSGSLEPSHVLLAVGVPYEAAHGSLRLSLSAENTPEEVEYLLKAVPEVVTRLRSMSPVWRDLEEGRKPHVI</sequence>
<organism evidence="14 15">
    <name type="scientific">Ruminococcus callidus ATCC 27760</name>
    <dbReference type="NCBI Taxonomy" id="411473"/>
    <lineage>
        <taxon>Bacteria</taxon>
        <taxon>Bacillati</taxon>
        <taxon>Bacillota</taxon>
        <taxon>Clostridia</taxon>
        <taxon>Eubacteriales</taxon>
        <taxon>Oscillospiraceae</taxon>
        <taxon>Ruminococcus</taxon>
    </lineage>
</organism>
<dbReference type="PANTHER" id="PTHR11601:SF34">
    <property type="entry name" value="CYSTEINE DESULFURASE"/>
    <property type="match status" value="1"/>
</dbReference>
<comment type="catalytic activity">
    <reaction evidence="10 12">
        <text>(sulfur carrier)-H + L-cysteine = (sulfur carrier)-SH + L-alanine</text>
        <dbReference type="Rhea" id="RHEA:43892"/>
        <dbReference type="Rhea" id="RHEA-COMP:14737"/>
        <dbReference type="Rhea" id="RHEA-COMP:14739"/>
        <dbReference type="ChEBI" id="CHEBI:29917"/>
        <dbReference type="ChEBI" id="CHEBI:35235"/>
        <dbReference type="ChEBI" id="CHEBI:57972"/>
        <dbReference type="ChEBI" id="CHEBI:64428"/>
        <dbReference type="EC" id="2.8.1.7"/>
    </reaction>
</comment>
<dbReference type="Pfam" id="PF00266">
    <property type="entry name" value="Aminotran_5"/>
    <property type="match status" value="1"/>
</dbReference>
<dbReference type="PANTHER" id="PTHR11601">
    <property type="entry name" value="CYSTEINE DESULFURYLASE FAMILY MEMBER"/>
    <property type="match status" value="1"/>
</dbReference>
<dbReference type="OrthoDB" id="9808002at2"/>
<dbReference type="Gene3D" id="1.10.260.50">
    <property type="match status" value="1"/>
</dbReference>
<comment type="similarity">
    <text evidence="2 12">Belongs to the class-V pyridoxal-phosphate-dependent aminotransferase family. NifS/IscS subfamily.</text>
</comment>
<evidence type="ECO:0000256" key="11">
    <source>
        <dbReference type="RuleBase" id="RU004504"/>
    </source>
</evidence>
<dbReference type="GO" id="GO:0030170">
    <property type="term" value="F:pyridoxal phosphate binding"/>
    <property type="evidence" value="ECO:0007669"/>
    <property type="project" value="InterPro"/>
</dbReference>
<dbReference type="PIRSF" id="PIRSF005572">
    <property type="entry name" value="NifS"/>
    <property type="match status" value="1"/>
</dbReference>
<dbReference type="NCBIfam" id="TIGR03402">
    <property type="entry name" value="FeS_nifS"/>
    <property type="match status" value="1"/>
</dbReference>
<dbReference type="RefSeq" id="WP_021683723.1">
    <property type="nucleotide sequence ID" value="NZ_KI260510.1"/>
</dbReference>
<evidence type="ECO:0000313" key="14">
    <source>
        <dbReference type="EMBL" id="ERJ93780.1"/>
    </source>
</evidence>
<evidence type="ECO:0000256" key="7">
    <source>
        <dbReference type="ARBA" id="ARBA00022898"/>
    </source>
</evidence>
<keyword evidence="9 12" id="KW-0411">Iron-sulfur</keyword>
<evidence type="ECO:0000259" key="13">
    <source>
        <dbReference type="Pfam" id="PF00266"/>
    </source>
</evidence>
<evidence type="ECO:0000313" key="15">
    <source>
        <dbReference type="Proteomes" id="UP000016662"/>
    </source>
</evidence>
<reference evidence="14 15" key="1">
    <citation type="submission" date="2013-07" db="EMBL/GenBank/DDBJ databases">
        <authorList>
            <person name="Weinstock G."/>
            <person name="Sodergren E."/>
            <person name="Wylie T."/>
            <person name="Fulton L."/>
            <person name="Fulton R."/>
            <person name="Fronick C."/>
            <person name="O'Laughlin M."/>
            <person name="Godfrey J."/>
            <person name="Miner T."/>
            <person name="Herter B."/>
            <person name="Appelbaum E."/>
            <person name="Cordes M."/>
            <person name="Lek S."/>
            <person name="Wollam A."/>
            <person name="Pepin K.H."/>
            <person name="Palsikar V.B."/>
            <person name="Mitreva M."/>
            <person name="Wilson R.K."/>
        </authorList>
    </citation>
    <scope>NUCLEOTIDE SEQUENCE [LARGE SCALE GENOMIC DNA]</scope>
    <source>
        <strain evidence="14 15">ATCC 27760</strain>
    </source>
</reference>
<comment type="cofactor">
    <cofactor evidence="1 11">
        <name>pyridoxal 5'-phosphate</name>
        <dbReference type="ChEBI" id="CHEBI:597326"/>
    </cofactor>
</comment>
<keyword evidence="7 12" id="KW-0663">Pyridoxal phosphate</keyword>
<evidence type="ECO:0000256" key="8">
    <source>
        <dbReference type="ARBA" id="ARBA00023004"/>
    </source>
</evidence>
<dbReference type="Gene3D" id="3.40.640.10">
    <property type="entry name" value="Type I PLP-dependent aspartate aminotransferase-like (Major domain)"/>
    <property type="match status" value="1"/>
</dbReference>
<evidence type="ECO:0000256" key="9">
    <source>
        <dbReference type="ARBA" id="ARBA00023014"/>
    </source>
</evidence>
<dbReference type="InterPro" id="IPR015421">
    <property type="entry name" value="PyrdxlP-dep_Trfase_major"/>
</dbReference>
<keyword evidence="8 12" id="KW-0408">Iron</keyword>
<keyword evidence="6 12" id="KW-0479">Metal-binding</keyword>
<protein>
    <recommendedName>
        <fullName evidence="4 12">Cysteine desulfurase</fullName>
        <ecNumber evidence="4 12">2.8.1.7</ecNumber>
    </recommendedName>
    <alternativeName>
        <fullName evidence="12">Nitrogenase metalloclusters biosynthesis protein NifS</fullName>
    </alternativeName>
</protein>
<dbReference type="PATRIC" id="fig|411473.3.peg.1820"/>
<dbReference type="STRING" id="411473.RUMCAL_02205"/>
<dbReference type="GO" id="GO:0031071">
    <property type="term" value="F:cysteine desulfurase activity"/>
    <property type="evidence" value="ECO:0007669"/>
    <property type="project" value="UniProtKB-EC"/>
</dbReference>
<evidence type="ECO:0000256" key="10">
    <source>
        <dbReference type="ARBA" id="ARBA00050776"/>
    </source>
</evidence>
<evidence type="ECO:0000256" key="2">
    <source>
        <dbReference type="ARBA" id="ARBA00006490"/>
    </source>
</evidence>
<dbReference type="GO" id="GO:0006520">
    <property type="term" value="P:amino acid metabolic process"/>
    <property type="evidence" value="ECO:0007669"/>
    <property type="project" value="InterPro"/>
</dbReference>
<dbReference type="GO" id="GO:0046872">
    <property type="term" value="F:metal ion binding"/>
    <property type="evidence" value="ECO:0007669"/>
    <property type="project" value="UniProtKB-KW"/>
</dbReference>
<accession>U2KNY3</accession>
<dbReference type="GO" id="GO:0051536">
    <property type="term" value="F:iron-sulfur cluster binding"/>
    <property type="evidence" value="ECO:0007669"/>
    <property type="project" value="UniProtKB-KW"/>
</dbReference>